<evidence type="ECO:0000313" key="2">
    <source>
        <dbReference type="Proteomes" id="UP000253606"/>
    </source>
</evidence>
<reference evidence="1 2" key="1">
    <citation type="journal article" date="2018" name="Front. Microbiol.">
        <title>Hydrolytic Capabilities as a Key to Environmental Success: Chitinolytic and Cellulolytic Acidobacteria From Acidic Sub-arctic Soils and Boreal Peatlands.</title>
        <authorList>
            <person name="Belova S.E."/>
            <person name="Ravin N.V."/>
            <person name="Pankratov T.A."/>
            <person name="Rakitin A.L."/>
            <person name="Ivanova A.A."/>
            <person name="Beletsky A.V."/>
            <person name="Mardanov A.V."/>
            <person name="Sinninghe Damste J.S."/>
            <person name="Dedysh S.N."/>
        </authorList>
    </citation>
    <scope>NUCLEOTIDE SEQUENCE [LARGE SCALE GENOMIC DNA]</scope>
    <source>
        <strain evidence="1 2">SBC82</strain>
    </source>
</reference>
<protein>
    <submittedName>
        <fullName evidence="1">Uncharacterized protein</fullName>
    </submittedName>
</protein>
<sequence length="72" mass="7839">MLGATKGLNGVSRSPKSAFPITASRAYPNTSKRTFLNFWTSTRCRRCGTVSIEELGNFRCGRQHVAKATASS</sequence>
<dbReference type="AlphaFoldDB" id="A0A2Z5G6N7"/>
<dbReference type="KEGG" id="abas:ACPOL_5513"/>
<proteinExistence type="predicted"/>
<gene>
    <name evidence="1" type="ORF">ACPOL_5513</name>
</gene>
<dbReference type="Proteomes" id="UP000253606">
    <property type="component" value="Chromosome"/>
</dbReference>
<dbReference type="EMBL" id="CP030840">
    <property type="protein sequence ID" value="AXC14761.1"/>
    <property type="molecule type" value="Genomic_DNA"/>
</dbReference>
<name>A0A2Z5G6N7_9BACT</name>
<accession>A0A2Z5G6N7</accession>
<organism evidence="1 2">
    <name type="scientific">Acidisarcina polymorpha</name>
    <dbReference type="NCBI Taxonomy" id="2211140"/>
    <lineage>
        <taxon>Bacteria</taxon>
        <taxon>Pseudomonadati</taxon>
        <taxon>Acidobacteriota</taxon>
        <taxon>Terriglobia</taxon>
        <taxon>Terriglobales</taxon>
        <taxon>Acidobacteriaceae</taxon>
        <taxon>Acidisarcina</taxon>
    </lineage>
</organism>
<keyword evidence="2" id="KW-1185">Reference proteome</keyword>
<evidence type="ECO:0000313" key="1">
    <source>
        <dbReference type="EMBL" id="AXC14761.1"/>
    </source>
</evidence>